<dbReference type="InParanoid" id="A0A0D0CGK5"/>
<dbReference type="Proteomes" id="UP000054538">
    <property type="component" value="Unassembled WGS sequence"/>
</dbReference>
<evidence type="ECO:0000313" key="3">
    <source>
        <dbReference type="Proteomes" id="UP000054538"/>
    </source>
</evidence>
<dbReference type="EMBL" id="KN828880">
    <property type="protein sequence ID" value="KIK74418.1"/>
    <property type="molecule type" value="Genomic_DNA"/>
</dbReference>
<feature type="region of interest" description="Disordered" evidence="1">
    <location>
        <begin position="71"/>
        <end position="124"/>
    </location>
</feature>
<evidence type="ECO:0000256" key="1">
    <source>
        <dbReference type="SAM" id="MobiDB-lite"/>
    </source>
</evidence>
<gene>
    <name evidence="2" type="ORF">PAXRUDRAFT_790698</name>
</gene>
<name>A0A0D0CGK5_9AGAM</name>
<keyword evidence="3" id="KW-1185">Reference proteome</keyword>
<reference evidence="3" key="2">
    <citation type="submission" date="2015-01" db="EMBL/GenBank/DDBJ databases">
        <title>Evolutionary Origins and Diversification of the Mycorrhizal Mutualists.</title>
        <authorList>
            <consortium name="DOE Joint Genome Institute"/>
            <consortium name="Mycorrhizal Genomics Consortium"/>
            <person name="Kohler A."/>
            <person name="Kuo A."/>
            <person name="Nagy L.G."/>
            <person name="Floudas D."/>
            <person name="Copeland A."/>
            <person name="Barry K.W."/>
            <person name="Cichocki N."/>
            <person name="Veneault-Fourrey C."/>
            <person name="LaButti K."/>
            <person name="Lindquist E.A."/>
            <person name="Lipzen A."/>
            <person name="Lundell T."/>
            <person name="Morin E."/>
            <person name="Murat C."/>
            <person name="Riley R."/>
            <person name="Ohm R."/>
            <person name="Sun H."/>
            <person name="Tunlid A."/>
            <person name="Henrissat B."/>
            <person name="Grigoriev I.V."/>
            <person name="Hibbett D.S."/>
            <person name="Martin F."/>
        </authorList>
    </citation>
    <scope>NUCLEOTIDE SEQUENCE [LARGE SCALE GENOMIC DNA]</scope>
    <source>
        <strain evidence="3">Ve08.2h10</strain>
    </source>
</reference>
<reference evidence="2 3" key="1">
    <citation type="submission" date="2014-04" db="EMBL/GenBank/DDBJ databases">
        <authorList>
            <consortium name="DOE Joint Genome Institute"/>
            <person name="Kuo A."/>
            <person name="Kohler A."/>
            <person name="Jargeat P."/>
            <person name="Nagy L.G."/>
            <person name="Floudas D."/>
            <person name="Copeland A."/>
            <person name="Barry K.W."/>
            <person name="Cichocki N."/>
            <person name="Veneault-Fourrey C."/>
            <person name="LaButti K."/>
            <person name="Lindquist E.A."/>
            <person name="Lipzen A."/>
            <person name="Lundell T."/>
            <person name="Morin E."/>
            <person name="Murat C."/>
            <person name="Sun H."/>
            <person name="Tunlid A."/>
            <person name="Henrissat B."/>
            <person name="Grigoriev I.V."/>
            <person name="Hibbett D.S."/>
            <person name="Martin F."/>
            <person name="Nordberg H.P."/>
            <person name="Cantor M.N."/>
            <person name="Hua S.X."/>
        </authorList>
    </citation>
    <scope>NUCLEOTIDE SEQUENCE [LARGE SCALE GENOMIC DNA]</scope>
    <source>
        <strain evidence="2 3">Ve08.2h10</strain>
    </source>
</reference>
<accession>A0A0D0CGK5</accession>
<evidence type="ECO:0000313" key="2">
    <source>
        <dbReference type="EMBL" id="KIK74418.1"/>
    </source>
</evidence>
<sequence length="124" mass="13234">MSFPLPTKKTYTDIPEHHRAWPVFTGCQACQRVVRQASDDTELFFYGSQGGMDFLSYWFVGHDSGGGPLGIDRCDGLPDDRGKDGRGGGEELIGGGSRPGQNTSENGTPGGRKNTGRKVIGQGA</sequence>
<dbReference type="AlphaFoldDB" id="A0A0D0CGK5"/>
<feature type="compositionally biased region" description="Basic and acidic residues" evidence="1">
    <location>
        <begin position="72"/>
        <end position="89"/>
    </location>
</feature>
<organism evidence="2 3">
    <name type="scientific">Paxillus rubicundulus Ve08.2h10</name>
    <dbReference type="NCBI Taxonomy" id="930991"/>
    <lineage>
        <taxon>Eukaryota</taxon>
        <taxon>Fungi</taxon>
        <taxon>Dikarya</taxon>
        <taxon>Basidiomycota</taxon>
        <taxon>Agaricomycotina</taxon>
        <taxon>Agaricomycetes</taxon>
        <taxon>Agaricomycetidae</taxon>
        <taxon>Boletales</taxon>
        <taxon>Paxilineae</taxon>
        <taxon>Paxillaceae</taxon>
        <taxon>Paxillus</taxon>
    </lineage>
</organism>
<proteinExistence type="predicted"/>
<dbReference type="HOGENOM" id="CLU_2004639_0_0_1"/>
<protein>
    <submittedName>
        <fullName evidence="2">Uncharacterized protein</fullName>
    </submittedName>
</protein>